<feature type="transmembrane region" description="Helical" evidence="1">
    <location>
        <begin position="32"/>
        <end position="50"/>
    </location>
</feature>
<protein>
    <recommendedName>
        <fullName evidence="3">Metal-dependent hydrolase</fullName>
    </recommendedName>
</protein>
<feature type="transmembrane region" description="Helical" evidence="1">
    <location>
        <begin position="56"/>
        <end position="73"/>
    </location>
</feature>
<dbReference type="AlphaFoldDB" id="A0A9Y1BKI3"/>
<gene>
    <name evidence="2" type="ORF">K9W45_12745</name>
</gene>
<evidence type="ECO:0000256" key="1">
    <source>
        <dbReference type="SAM" id="Phobius"/>
    </source>
</evidence>
<feature type="transmembrane region" description="Helical" evidence="1">
    <location>
        <begin position="233"/>
        <end position="250"/>
    </location>
</feature>
<keyword evidence="1" id="KW-0472">Membrane</keyword>
<dbReference type="EMBL" id="CP084166">
    <property type="protein sequence ID" value="UJG40689.1"/>
    <property type="molecule type" value="Genomic_DNA"/>
</dbReference>
<name>A0A9Y1BKI3_9ARCH</name>
<accession>A0A9Y1BKI3</accession>
<feature type="transmembrane region" description="Helical" evidence="1">
    <location>
        <begin position="414"/>
        <end position="437"/>
    </location>
</feature>
<keyword evidence="1" id="KW-0812">Transmembrane</keyword>
<reference evidence="2" key="1">
    <citation type="journal article" date="2022" name="Nat. Microbiol.">
        <title>Unique mobile elements and scalable gene flow at the prokaryote-eukaryote boundary revealed by circularized Asgard archaea genomes.</title>
        <authorList>
            <person name="Wu F."/>
            <person name="Speth D.R."/>
            <person name="Philosof A."/>
            <person name="Cremiere A."/>
            <person name="Narayanan A."/>
            <person name="Barco R.A."/>
            <person name="Connon S.A."/>
            <person name="Amend J.P."/>
            <person name="Antoshechkin I.A."/>
            <person name="Orphan V.J."/>
        </authorList>
    </citation>
    <scope>NUCLEOTIDE SEQUENCE</scope>
    <source>
        <strain evidence="2">PM71</strain>
    </source>
</reference>
<dbReference type="Proteomes" id="UP001201020">
    <property type="component" value="Chromosome"/>
</dbReference>
<keyword evidence="1" id="KW-1133">Transmembrane helix</keyword>
<feature type="transmembrane region" description="Helical" evidence="1">
    <location>
        <begin position="93"/>
        <end position="118"/>
    </location>
</feature>
<sequence>MTYTSSHITLQGIALWTFMPEKMKDYYKTHKWDLLAINIVAGFPDIDIFFGIHREYTHGIIIPTLILLLSVVYSQIMKKKNKYQSKNKRITRFVSLSMLMWIAHILIDLTWDAIMLFWPLDNHFYDLNLIFRLNASNLMLVGIIPQWQIYSKTEGQNMFFINLTQEQRASIFGKFLDLTFPQLTVEIVLAIVWFYVIILPMIKKKRKRSADTGRKSEKIAISNILKKQSRRQISAVGLLLILIGLMYGPSVGKMNTYEGSFAVYLANTDAVFDPTLGFSLENEKARNISLLIKTEITKVNYTAVLLIVDNNTFSAFFNNFWNITDYYYNNTLDYLSLEKQYYDLVDETINKSEIVKEGKITESMNEVSITLYSNIQDSSRFYILYLLKEWTINSSFMYKTTVSVNYVTERINQFIGGIVIISFGVLVVVVDQTVSYLDYKKKK</sequence>
<evidence type="ECO:0000313" key="2">
    <source>
        <dbReference type="EMBL" id="UJG40689.1"/>
    </source>
</evidence>
<dbReference type="Pfam" id="PF04307">
    <property type="entry name" value="YdjM"/>
    <property type="match status" value="1"/>
</dbReference>
<proteinExistence type="predicted"/>
<dbReference type="InterPro" id="IPR007404">
    <property type="entry name" value="YdjM-like"/>
</dbReference>
<evidence type="ECO:0008006" key="3">
    <source>
        <dbReference type="Google" id="ProtNLM"/>
    </source>
</evidence>
<organism evidence="2">
    <name type="scientific">Candidatus Heimdallarchaeum aukensis</name>
    <dbReference type="NCBI Taxonomy" id="2876573"/>
    <lineage>
        <taxon>Archaea</taxon>
        <taxon>Promethearchaeati</taxon>
        <taxon>Candidatus Heimdallarchaeota</taxon>
        <taxon>Candidatus Heimdallarchaeia (ex Rinke et al. 2021) (nom. nud.)</taxon>
        <taxon>Candidatus Heimdallarchaeales</taxon>
        <taxon>Candidatus Heimdallarchaeaceae</taxon>
        <taxon>Candidatus Heimdallarchaeum</taxon>
    </lineage>
</organism>
<feature type="transmembrane region" description="Helical" evidence="1">
    <location>
        <begin position="183"/>
        <end position="202"/>
    </location>
</feature>